<sequence length="640" mass="73464">MEIENTPQNAEAALSNEFWQPADFKSKYNPFTNKHYEKDIMFFFFKLKSLNAGINDIDQKRFYPLGESSSSELLMRNGKKHKGELFVPEKYFLQWVIDSDNPRKKLSSYTRYTGGTSLLLEQLKRSHRRFISMNEWRGPLNCRDANGQEMDQLNLEGNSGLRSLYKSLRQGLDRYNTVGERMDTMSSFTRIRSESCIHPAGGAPHIDDVYISQRVINYFSGVNLMDPDHQIAQFNQLDAPNHKCFWVRNERGRPFELTVDKDYGLDEAGWAARYKKAARSLESAGGWNRCINPAIQLFIVPCPGVNLDFLHQSINAAKGKRTTRQDVTLISSEKLDQMTKEVALHWLGRSHMRHYETWIFEEDWNSYNTAYPQRPMPLSSVAIVIADNKLAGQKQHVETEEAIESINACTERDENISHETATIWKKTDTNYARIKLSAAKMKAAKGRRDDVLTQYEVMGSIANEIAAILGWKDTGSMVPGSGKWPSPGVWPAEWLHRAAFSWGGLTGDYRTSQVPENLIFGTSECNSLMTRCARANKPYTFKLGTEIHRHPYANSELPDWLCYVMSYHFDVIKVNEVVATYSVDFHPFRRGFFTWFEQDLDTAILDRSFGELPVHIAQEYDETAGLELKGYCWAFLPELE</sequence>
<evidence type="ECO:0000313" key="1">
    <source>
        <dbReference type="EMBL" id="KAF5676342.1"/>
    </source>
</evidence>
<dbReference type="Proteomes" id="UP000562682">
    <property type="component" value="Unassembled WGS sequence"/>
</dbReference>
<gene>
    <name evidence="1" type="ORF">FDENT_9511</name>
</gene>
<reference evidence="1 2" key="1">
    <citation type="submission" date="2020-05" db="EMBL/GenBank/DDBJ databases">
        <title>Identification and distribution of gene clusters putatively required for synthesis of sphingolipid metabolism inhibitors in phylogenetically diverse species of the filamentous fungus Fusarium.</title>
        <authorList>
            <person name="Kim H.-S."/>
            <person name="Busman M."/>
            <person name="Brown D.W."/>
            <person name="Divon H."/>
            <person name="Uhlig S."/>
            <person name="Proctor R.H."/>
        </authorList>
    </citation>
    <scope>NUCLEOTIDE SEQUENCE [LARGE SCALE GENOMIC DNA]</scope>
    <source>
        <strain evidence="1 2">NRRL 25311</strain>
    </source>
</reference>
<organism evidence="1 2">
    <name type="scientific">Fusarium denticulatum</name>
    <dbReference type="NCBI Taxonomy" id="48507"/>
    <lineage>
        <taxon>Eukaryota</taxon>
        <taxon>Fungi</taxon>
        <taxon>Dikarya</taxon>
        <taxon>Ascomycota</taxon>
        <taxon>Pezizomycotina</taxon>
        <taxon>Sordariomycetes</taxon>
        <taxon>Hypocreomycetidae</taxon>
        <taxon>Hypocreales</taxon>
        <taxon>Nectriaceae</taxon>
        <taxon>Fusarium</taxon>
        <taxon>Fusarium fujikuroi species complex</taxon>
    </lineage>
</organism>
<dbReference type="EMBL" id="JAAOAK010000296">
    <property type="protein sequence ID" value="KAF5676342.1"/>
    <property type="molecule type" value="Genomic_DNA"/>
</dbReference>
<name>A0A8H5TXX3_9HYPO</name>
<keyword evidence="2" id="KW-1185">Reference proteome</keyword>
<proteinExistence type="predicted"/>
<protein>
    <submittedName>
        <fullName evidence="1">Uncharacterized protein</fullName>
    </submittedName>
</protein>
<comment type="caution">
    <text evidence="1">The sequence shown here is derived from an EMBL/GenBank/DDBJ whole genome shotgun (WGS) entry which is preliminary data.</text>
</comment>
<evidence type="ECO:0000313" key="2">
    <source>
        <dbReference type="Proteomes" id="UP000562682"/>
    </source>
</evidence>
<accession>A0A8H5TXX3</accession>
<dbReference type="AlphaFoldDB" id="A0A8H5TXX3"/>